<dbReference type="AlphaFoldDB" id="A0A3L6TJT7"/>
<dbReference type="EMBL" id="PQIB02000001">
    <property type="protein sequence ID" value="RLN40460.1"/>
    <property type="molecule type" value="Genomic_DNA"/>
</dbReference>
<keyword evidence="3" id="KW-1185">Reference proteome</keyword>
<dbReference type="Proteomes" id="UP000275267">
    <property type="component" value="Unassembled WGS sequence"/>
</dbReference>
<feature type="compositionally biased region" description="Low complexity" evidence="1">
    <location>
        <begin position="62"/>
        <end position="81"/>
    </location>
</feature>
<reference evidence="3" key="1">
    <citation type="journal article" date="2019" name="Nat. Commun.">
        <title>The genome of broomcorn millet.</title>
        <authorList>
            <person name="Zou C."/>
            <person name="Miki D."/>
            <person name="Li D."/>
            <person name="Tang Q."/>
            <person name="Xiao L."/>
            <person name="Rajput S."/>
            <person name="Deng P."/>
            <person name="Jia W."/>
            <person name="Huang R."/>
            <person name="Zhang M."/>
            <person name="Sun Y."/>
            <person name="Hu J."/>
            <person name="Fu X."/>
            <person name="Schnable P.S."/>
            <person name="Li F."/>
            <person name="Zhang H."/>
            <person name="Feng B."/>
            <person name="Zhu X."/>
            <person name="Liu R."/>
            <person name="Schnable J.C."/>
            <person name="Zhu J.-K."/>
            <person name="Zhang H."/>
        </authorList>
    </citation>
    <scope>NUCLEOTIDE SEQUENCE [LARGE SCALE GENOMIC DNA]</scope>
</reference>
<evidence type="ECO:0000313" key="3">
    <source>
        <dbReference type="Proteomes" id="UP000275267"/>
    </source>
</evidence>
<gene>
    <name evidence="2" type="ORF">C2845_PM01G41430</name>
</gene>
<comment type="caution">
    <text evidence="2">The sequence shown here is derived from an EMBL/GenBank/DDBJ whole genome shotgun (WGS) entry which is preliminary data.</text>
</comment>
<feature type="region of interest" description="Disordered" evidence="1">
    <location>
        <begin position="16"/>
        <end position="151"/>
    </location>
</feature>
<name>A0A3L6TJT7_PANMI</name>
<organism evidence="2 3">
    <name type="scientific">Panicum miliaceum</name>
    <name type="common">Proso millet</name>
    <name type="synonym">Broomcorn millet</name>
    <dbReference type="NCBI Taxonomy" id="4540"/>
    <lineage>
        <taxon>Eukaryota</taxon>
        <taxon>Viridiplantae</taxon>
        <taxon>Streptophyta</taxon>
        <taxon>Embryophyta</taxon>
        <taxon>Tracheophyta</taxon>
        <taxon>Spermatophyta</taxon>
        <taxon>Magnoliopsida</taxon>
        <taxon>Liliopsida</taxon>
        <taxon>Poales</taxon>
        <taxon>Poaceae</taxon>
        <taxon>PACMAD clade</taxon>
        <taxon>Panicoideae</taxon>
        <taxon>Panicodae</taxon>
        <taxon>Paniceae</taxon>
        <taxon>Panicinae</taxon>
        <taxon>Panicum</taxon>
        <taxon>Panicum sect. Panicum</taxon>
    </lineage>
</organism>
<proteinExistence type="predicted"/>
<accession>A0A3L6TJT7</accession>
<evidence type="ECO:0000313" key="2">
    <source>
        <dbReference type="EMBL" id="RLN40460.1"/>
    </source>
</evidence>
<evidence type="ECO:0000256" key="1">
    <source>
        <dbReference type="SAM" id="MobiDB-lite"/>
    </source>
</evidence>
<protein>
    <submittedName>
        <fullName evidence="2">Uncharacterized protein</fullName>
    </submittedName>
</protein>
<sequence length="151" mass="15084">MPLQRVVRIPVLLGVRRGRGPRASSAVVRSSEPTPPRVQVPAAAADACAAYHSPSPPPPPASSSAASMPPPSSTSRPTTPAKEGATALGREGATVGGLDGGRATVQGRRRAWGRDDASAGPRRRERAGGDGGARGRDGASVQGATAGAGPR</sequence>